<keyword evidence="7" id="KW-1185">Reference proteome</keyword>
<sequence length="152" mass="15973">MRGRGIPPAPRGKAVSVAIVRSLARPLLASVFVTSGLQTVRHPEALAALAAPVALPIARRVPGLPRDARALVRLNGAVHLGAGAALACGVLPRVSALVLAASLVPTTLAGHAFWKETDPGRRMQHRAAFYGNVSVMGGLLLAAVDRRHRRRR</sequence>
<accession>A0ABN3TRF4</accession>
<reference evidence="6 7" key="1">
    <citation type="journal article" date="2019" name="Int. J. Syst. Evol. Microbiol.">
        <title>The Global Catalogue of Microorganisms (GCM) 10K type strain sequencing project: providing services to taxonomists for standard genome sequencing and annotation.</title>
        <authorList>
            <consortium name="The Broad Institute Genomics Platform"/>
            <consortium name="The Broad Institute Genome Sequencing Center for Infectious Disease"/>
            <person name="Wu L."/>
            <person name="Ma J."/>
        </authorList>
    </citation>
    <scope>NUCLEOTIDE SEQUENCE [LARGE SCALE GENOMIC DNA]</scope>
    <source>
        <strain evidence="6 7">JCM 4542</strain>
    </source>
</reference>
<comment type="caution">
    <text evidence="6">The sequence shown here is derived from an EMBL/GenBank/DDBJ whole genome shotgun (WGS) entry which is preliminary data.</text>
</comment>
<dbReference type="Proteomes" id="UP001500886">
    <property type="component" value="Unassembled WGS sequence"/>
</dbReference>
<protein>
    <recommendedName>
        <fullName evidence="8">DoxX family protein</fullName>
    </recommendedName>
</protein>
<evidence type="ECO:0000256" key="2">
    <source>
        <dbReference type="ARBA" id="ARBA00022692"/>
    </source>
</evidence>
<evidence type="ECO:0000313" key="6">
    <source>
        <dbReference type="EMBL" id="GAA2714991.1"/>
    </source>
</evidence>
<proteinExistence type="predicted"/>
<keyword evidence="4 5" id="KW-0472">Membrane</keyword>
<gene>
    <name evidence="6" type="ORF">GCM10010315_23270</name>
</gene>
<dbReference type="Pfam" id="PF07681">
    <property type="entry name" value="DoxX"/>
    <property type="match status" value="1"/>
</dbReference>
<keyword evidence="3 5" id="KW-1133">Transmembrane helix</keyword>
<dbReference type="EMBL" id="BAAASL010000007">
    <property type="protein sequence ID" value="GAA2714991.1"/>
    <property type="molecule type" value="Genomic_DNA"/>
</dbReference>
<evidence type="ECO:0000256" key="5">
    <source>
        <dbReference type="SAM" id="Phobius"/>
    </source>
</evidence>
<evidence type="ECO:0008006" key="8">
    <source>
        <dbReference type="Google" id="ProtNLM"/>
    </source>
</evidence>
<evidence type="ECO:0000256" key="3">
    <source>
        <dbReference type="ARBA" id="ARBA00022989"/>
    </source>
</evidence>
<evidence type="ECO:0000256" key="1">
    <source>
        <dbReference type="ARBA" id="ARBA00004141"/>
    </source>
</evidence>
<evidence type="ECO:0000313" key="7">
    <source>
        <dbReference type="Proteomes" id="UP001500886"/>
    </source>
</evidence>
<organism evidence="6 7">
    <name type="scientific">Streptomyces luteosporeus</name>
    <dbReference type="NCBI Taxonomy" id="173856"/>
    <lineage>
        <taxon>Bacteria</taxon>
        <taxon>Bacillati</taxon>
        <taxon>Actinomycetota</taxon>
        <taxon>Actinomycetes</taxon>
        <taxon>Kitasatosporales</taxon>
        <taxon>Streptomycetaceae</taxon>
        <taxon>Streptomyces</taxon>
    </lineage>
</organism>
<feature type="transmembrane region" description="Helical" evidence="5">
    <location>
        <begin position="126"/>
        <end position="144"/>
    </location>
</feature>
<name>A0ABN3TRF4_9ACTN</name>
<comment type="subcellular location">
    <subcellularLocation>
        <location evidence="1">Membrane</location>
        <topology evidence="1">Multi-pass membrane protein</topology>
    </subcellularLocation>
</comment>
<dbReference type="InterPro" id="IPR032808">
    <property type="entry name" value="DoxX"/>
</dbReference>
<evidence type="ECO:0000256" key="4">
    <source>
        <dbReference type="ARBA" id="ARBA00023136"/>
    </source>
</evidence>
<keyword evidence="2 5" id="KW-0812">Transmembrane</keyword>